<keyword evidence="2" id="KW-0732">Signal</keyword>
<feature type="domain" description="D-alanyl-D-alanine carboxypeptidase-like core" evidence="3">
    <location>
        <begin position="146"/>
        <end position="274"/>
    </location>
</feature>
<dbReference type="InterPro" id="IPR009045">
    <property type="entry name" value="Zn_M74/Hedgehog-like"/>
</dbReference>
<feature type="chain" id="PRO_5018245373" evidence="2">
    <location>
        <begin position="30"/>
        <end position="302"/>
    </location>
</feature>
<dbReference type="AlphaFoldDB" id="A0A3M8CI30"/>
<dbReference type="InterPro" id="IPR058193">
    <property type="entry name" value="VanY/YodJ_core_dom"/>
</dbReference>
<dbReference type="GO" id="GO:0004180">
    <property type="term" value="F:carboxypeptidase activity"/>
    <property type="evidence" value="ECO:0007669"/>
    <property type="project" value="UniProtKB-KW"/>
</dbReference>
<reference evidence="4 5" key="1">
    <citation type="submission" date="2018-10" db="EMBL/GenBank/DDBJ databases">
        <title>Phylogenomics of Brevibacillus.</title>
        <authorList>
            <person name="Dunlap C."/>
        </authorList>
    </citation>
    <scope>NUCLEOTIDE SEQUENCE [LARGE SCALE GENOMIC DNA]</scope>
    <source>
        <strain evidence="4 5">JCM 12215</strain>
    </source>
</reference>
<dbReference type="OrthoDB" id="9792074at2"/>
<gene>
    <name evidence="4" type="ORF">EDM52_06280</name>
</gene>
<sequence length="302" mass="32819">MGRVWKQVGSSFLLASLVSLALSGCNSQAATGEIEANTPQEVVPAPATEAEQPTQNVEKQGESDVKPTPAEEGKQAEAKPVETKAEPTTEGTPVEMPDGLVLEVVAEPASLTILVNKQRKLPEDYTPDNLVVPNVPFIFPEKSDKRKMRKEAAEALEQMFAAAKADGVELAGVSGYRSHAYQKELFARYVKKDGLEVARTYSAYPGTSEHETGLAMDISGIDGKCAAESCFAGTKEAEWLAEHSAEYGFIVRYPLGKESITGYIYEPWHLRYVGVELSKEIFESGLTLEEYFGVVPVSNPNP</sequence>
<name>A0A3M8CI30_9BACL</name>
<evidence type="ECO:0000313" key="5">
    <source>
        <dbReference type="Proteomes" id="UP000282028"/>
    </source>
</evidence>
<evidence type="ECO:0000313" key="4">
    <source>
        <dbReference type="EMBL" id="RNB75201.1"/>
    </source>
</evidence>
<dbReference type="PANTHER" id="PTHR34385:SF1">
    <property type="entry name" value="PEPTIDOGLYCAN L-ALANYL-D-GLUTAMATE ENDOPEPTIDASE CWLK"/>
    <property type="match status" value="1"/>
</dbReference>
<accession>A0A3M8CI30</accession>
<feature type="signal peptide" evidence="2">
    <location>
        <begin position="1"/>
        <end position="29"/>
    </location>
</feature>
<dbReference type="Gene3D" id="3.30.1380.10">
    <property type="match status" value="1"/>
</dbReference>
<organism evidence="4 5">
    <name type="scientific">Brevibacillus invocatus</name>
    <dbReference type="NCBI Taxonomy" id="173959"/>
    <lineage>
        <taxon>Bacteria</taxon>
        <taxon>Bacillati</taxon>
        <taxon>Bacillota</taxon>
        <taxon>Bacilli</taxon>
        <taxon>Bacillales</taxon>
        <taxon>Paenibacillaceae</taxon>
        <taxon>Brevibacillus</taxon>
    </lineage>
</organism>
<keyword evidence="4" id="KW-0645">Protease</keyword>
<dbReference type="RefSeq" id="WP_122908186.1">
    <property type="nucleotide sequence ID" value="NZ_CBCSBE010000001.1"/>
</dbReference>
<evidence type="ECO:0000259" key="3">
    <source>
        <dbReference type="Pfam" id="PF02557"/>
    </source>
</evidence>
<dbReference type="CDD" id="cd14852">
    <property type="entry name" value="LD-carboxypeptidase"/>
    <property type="match status" value="1"/>
</dbReference>
<keyword evidence="4" id="KW-0121">Carboxypeptidase</keyword>
<dbReference type="Pfam" id="PF02557">
    <property type="entry name" value="VanY"/>
    <property type="match status" value="1"/>
</dbReference>
<dbReference type="EMBL" id="RHHR01000010">
    <property type="protein sequence ID" value="RNB75201.1"/>
    <property type="molecule type" value="Genomic_DNA"/>
</dbReference>
<dbReference type="Proteomes" id="UP000282028">
    <property type="component" value="Unassembled WGS sequence"/>
</dbReference>
<keyword evidence="4" id="KW-0378">Hydrolase</keyword>
<dbReference type="PROSITE" id="PS51257">
    <property type="entry name" value="PROKAR_LIPOPROTEIN"/>
    <property type="match status" value="1"/>
</dbReference>
<protein>
    <submittedName>
        <fullName evidence="4">D-alanyl-D-alanine carboxypeptidase family protein</fullName>
    </submittedName>
</protein>
<dbReference type="InterPro" id="IPR052179">
    <property type="entry name" value="DD-CPase-like"/>
</dbReference>
<dbReference type="InterPro" id="IPR003709">
    <property type="entry name" value="VanY-like_core_dom"/>
</dbReference>
<dbReference type="PANTHER" id="PTHR34385">
    <property type="entry name" value="D-ALANYL-D-ALANINE CARBOXYPEPTIDASE"/>
    <property type="match status" value="1"/>
</dbReference>
<keyword evidence="5" id="KW-1185">Reference proteome</keyword>
<dbReference type="SUPFAM" id="SSF55166">
    <property type="entry name" value="Hedgehog/DD-peptidase"/>
    <property type="match status" value="1"/>
</dbReference>
<evidence type="ECO:0000256" key="1">
    <source>
        <dbReference type="SAM" id="MobiDB-lite"/>
    </source>
</evidence>
<evidence type="ECO:0000256" key="2">
    <source>
        <dbReference type="SAM" id="SignalP"/>
    </source>
</evidence>
<feature type="region of interest" description="Disordered" evidence="1">
    <location>
        <begin position="32"/>
        <end position="96"/>
    </location>
</feature>
<dbReference type="GO" id="GO:0006508">
    <property type="term" value="P:proteolysis"/>
    <property type="evidence" value="ECO:0007669"/>
    <property type="project" value="InterPro"/>
</dbReference>
<comment type="caution">
    <text evidence="4">The sequence shown here is derived from an EMBL/GenBank/DDBJ whole genome shotgun (WGS) entry which is preliminary data.</text>
</comment>
<feature type="compositionally biased region" description="Basic and acidic residues" evidence="1">
    <location>
        <begin position="59"/>
        <end position="87"/>
    </location>
</feature>
<proteinExistence type="predicted"/>